<comment type="catalytic activity">
    <reaction evidence="6 8">
        <text>L-arginyl-[protein] + NAD(+) = N(omega)-(ADP-D-ribosyl)-L-arginyl-[protein] + nicotinamide + H(+)</text>
        <dbReference type="Rhea" id="RHEA:19149"/>
        <dbReference type="Rhea" id="RHEA-COMP:10532"/>
        <dbReference type="Rhea" id="RHEA-COMP:15087"/>
        <dbReference type="ChEBI" id="CHEBI:15378"/>
        <dbReference type="ChEBI" id="CHEBI:17154"/>
        <dbReference type="ChEBI" id="CHEBI:29965"/>
        <dbReference type="ChEBI" id="CHEBI:57540"/>
        <dbReference type="ChEBI" id="CHEBI:142554"/>
        <dbReference type="EC" id="2.4.2.31"/>
    </reaction>
</comment>
<dbReference type="Gene3D" id="2.120.10.30">
    <property type="entry name" value="TolB, C-terminal domain"/>
    <property type="match status" value="2"/>
</dbReference>
<dbReference type="InterPro" id="IPR000768">
    <property type="entry name" value="ART"/>
</dbReference>
<dbReference type="GO" id="GO:0008270">
    <property type="term" value="F:zinc ion binding"/>
    <property type="evidence" value="ECO:0007669"/>
    <property type="project" value="UniProtKB-KW"/>
</dbReference>
<dbReference type="OrthoDB" id="654191at2759"/>
<evidence type="ECO:0000313" key="10">
    <source>
        <dbReference type="EMBL" id="CAF1527060.1"/>
    </source>
</evidence>
<feature type="repeat" description="NHL" evidence="7">
    <location>
        <begin position="506"/>
        <end position="536"/>
    </location>
</feature>
<dbReference type="InterPro" id="IPR001258">
    <property type="entry name" value="NHL_repeat"/>
</dbReference>
<keyword evidence="3 8" id="KW-0808">Transferase</keyword>
<dbReference type="CDD" id="cd05819">
    <property type="entry name" value="NHL"/>
    <property type="match status" value="1"/>
</dbReference>
<dbReference type="Gene3D" id="3.90.176.10">
    <property type="entry name" value="Toxin ADP-ribosyltransferase, Chain A, domain 1"/>
    <property type="match status" value="1"/>
</dbReference>
<dbReference type="EMBL" id="CAJNOW010007982">
    <property type="protein sequence ID" value="CAF1527060.1"/>
    <property type="molecule type" value="Genomic_DNA"/>
</dbReference>
<evidence type="ECO:0000313" key="11">
    <source>
        <dbReference type="Proteomes" id="UP000663834"/>
    </source>
</evidence>
<proteinExistence type="inferred from homology"/>
<evidence type="ECO:0000256" key="3">
    <source>
        <dbReference type="ARBA" id="ARBA00022679"/>
    </source>
</evidence>
<keyword evidence="5" id="KW-0677">Repeat</keyword>
<dbReference type="AlphaFoldDB" id="A0A815V2G0"/>
<evidence type="ECO:0000256" key="4">
    <source>
        <dbReference type="ARBA" id="ARBA00022695"/>
    </source>
</evidence>
<accession>A0A815V2G0</accession>
<dbReference type="PANTHER" id="PTHR24104">
    <property type="entry name" value="E3 UBIQUITIN-PROTEIN LIGASE NHLRC1-RELATED"/>
    <property type="match status" value="1"/>
</dbReference>
<evidence type="ECO:0000256" key="7">
    <source>
        <dbReference type="PROSITE-ProRule" id="PRU00504"/>
    </source>
</evidence>
<feature type="region of interest" description="Disordered" evidence="9">
    <location>
        <begin position="240"/>
        <end position="266"/>
    </location>
</feature>
<organism evidence="10 11">
    <name type="scientific">Rotaria magnacalcarata</name>
    <dbReference type="NCBI Taxonomy" id="392030"/>
    <lineage>
        <taxon>Eukaryota</taxon>
        <taxon>Metazoa</taxon>
        <taxon>Spiralia</taxon>
        <taxon>Gnathifera</taxon>
        <taxon>Rotifera</taxon>
        <taxon>Eurotatoria</taxon>
        <taxon>Bdelloidea</taxon>
        <taxon>Philodinida</taxon>
        <taxon>Philodinidae</taxon>
        <taxon>Rotaria</taxon>
    </lineage>
</organism>
<evidence type="ECO:0000256" key="8">
    <source>
        <dbReference type="RuleBase" id="RU361228"/>
    </source>
</evidence>
<keyword evidence="8" id="KW-0520">NAD</keyword>
<reference evidence="10" key="1">
    <citation type="submission" date="2021-02" db="EMBL/GenBank/DDBJ databases">
        <authorList>
            <person name="Nowell W R."/>
        </authorList>
    </citation>
    <scope>NUCLEOTIDE SEQUENCE</scope>
</reference>
<evidence type="ECO:0000256" key="6">
    <source>
        <dbReference type="ARBA" id="ARBA00047597"/>
    </source>
</evidence>
<dbReference type="Gene3D" id="2.40.10.500">
    <property type="match status" value="1"/>
</dbReference>
<evidence type="ECO:0000256" key="9">
    <source>
        <dbReference type="SAM" id="MobiDB-lite"/>
    </source>
</evidence>
<evidence type="ECO:0000256" key="1">
    <source>
        <dbReference type="ARBA" id="ARBA00009558"/>
    </source>
</evidence>
<gene>
    <name evidence="10" type="ORF">KQP761_LOCUS16051</name>
</gene>
<dbReference type="Pfam" id="PF01129">
    <property type="entry name" value="ART"/>
    <property type="match status" value="1"/>
</dbReference>
<dbReference type="Pfam" id="PF01436">
    <property type="entry name" value="NHL"/>
    <property type="match status" value="2"/>
</dbReference>
<dbReference type="SUPFAM" id="SSF101898">
    <property type="entry name" value="NHL repeat"/>
    <property type="match status" value="1"/>
</dbReference>
<sequence>MTKAAQPGDKSRFTDFYSEPVDQLLSPIKGYQDKPLVSLTEAVEPVSEFFNEIEDNVLVALHNCQHPPDGLTQQESASIHLYTMQFDGCPSLHILLNKALRAASRHALKPWFSYLKLFLTALYKLPSQSRRVWRGIQGVNLTSKYKIGTKFAWWGVSSCTTDMEVLESAQFLGKHGQRTLFSIECVNGISVVKHSYFKYAESEIILMPGSYFEVLGQLNPAPELHIIELKEITPPMTLIKPPFSKSDDRKASPVTGKASYSSPSAPASLLRAGINSSNSASSKTTSMTLVIPQISADAHWSQEGMVVAGSIEDSGEDSSGDSDENNYPLRHGVLYRGRHHGQCEEDGIQQVETIIAATNRLASPHGLVIDDKNQTIIIADQSNHRIIEWKIGDTNGQVVAGGKGKGYGLNQLNSPTDVLIDKETNSLIICNYGSRQVVRWLRRAGTKRGEILIGDIACWGLAIDDHRNLYVSDIDNDIVLRYSLEDIKNGTVVAGRNGPSNDLRSLCNPTYLCVDQQQAVYVSDTENNRVMKWNKDAQEGVCIAGDELEGSSPNQLSHPGGIFVDTLGTLYVADTQNGRIMRWPQNKPQGTTIVGNGDPLHSPIGLSFDQDGNLYVTHSQGVQRFDIE</sequence>
<dbReference type="GO" id="GO:0106274">
    <property type="term" value="F:NAD+-protein-arginine ADP-ribosyltransferase activity"/>
    <property type="evidence" value="ECO:0007669"/>
    <property type="project" value="UniProtKB-EC"/>
</dbReference>
<dbReference type="EC" id="2.4.2.31" evidence="8"/>
<comment type="similarity">
    <text evidence="1 8">Belongs to the Arg-specific ADP-ribosyltransferase family.</text>
</comment>
<keyword evidence="4" id="KW-0548">Nucleotidyltransferase</keyword>
<keyword evidence="8" id="KW-0521">NADP</keyword>
<dbReference type="SUPFAM" id="SSF56399">
    <property type="entry name" value="ADP-ribosylation"/>
    <property type="match status" value="1"/>
</dbReference>
<dbReference type="Proteomes" id="UP000663834">
    <property type="component" value="Unassembled WGS sequence"/>
</dbReference>
<dbReference type="PANTHER" id="PTHR24104:SF25">
    <property type="entry name" value="PROTEIN LIN-41"/>
    <property type="match status" value="1"/>
</dbReference>
<dbReference type="GO" id="GO:0016779">
    <property type="term" value="F:nucleotidyltransferase activity"/>
    <property type="evidence" value="ECO:0007669"/>
    <property type="project" value="UniProtKB-KW"/>
</dbReference>
<evidence type="ECO:0000256" key="5">
    <source>
        <dbReference type="ARBA" id="ARBA00022737"/>
    </source>
</evidence>
<dbReference type="InterPro" id="IPR011042">
    <property type="entry name" value="6-blade_b-propeller_TolB-like"/>
</dbReference>
<name>A0A815V2G0_9BILA</name>
<dbReference type="PROSITE" id="PS51125">
    <property type="entry name" value="NHL"/>
    <property type="match status" value="1"/>
</dbReference>
<keyword evidence="2 8" id="KW-0328">Glycosyltransferase</keyword>
<protein>
    <recommendedName>
        <fullName evidence="8">NAD(P)(+)--arginine ADP-ribosyltransferase</fullName>
        <ecNumber evidence="8">2.4.2.31</ecNumber>
    </recommendedName>
    <alternativeName>
        <fullName evidence="8">Mono(ADP-ribosyl)transferase</fullName>
    </alternativeName>
</protein>
<comment type="caution">
    <text evidence="10">The sequence shown here is derived from an EMBL/GenBank/DDBJ whole genome shotgun (WGS) entry which is preliminary data.</text>
</comment>
<evidence type="ECO:0000256" key="2">
    <source>
        <dbReference type="ARBA" id="ARBA00022676"/>
    </source>
</evidence>
<dbReference type="InterPro" id="IPR050952">
    <property type="entry name" value="TRIM-NHL_E3_ligases"/>
</dbReference>